<dbReference type="SUPFAM" id="SSF51735">
    <property type="entry name" value="NAD(P)-binding Rossmann-fold domains"/>
    <property type="match status" value="1"/>
</dbReference>
<evidence type="ECO:0000259" key="1">
    <source>
        <dbReference type="Pfam" id="PF01370"/>
    </source>
</evidence>
<dbReference type="InterPro" id="IPR036291">
    <property type="entry name" value="NAD(P)-bd_dom_sf"/>
</dbReference>
<dbReference type="Pfam" id="PF01370">
    <property type="entry name" value="Epimerase"/>
    <property type="match status" value="1"/>
</dbReference>
<organism evidence="3 4">
    <name type="scientific">Candidatus Lucifugimonas marina</name>
    <dbReference type="NCBI Taxonomy" id="3038979"/>
    <lineage>
        <taxon>Bacteria</taxon>
        <taxon>Bacillati</taxon>
        <taxon>Chloroflexota</taxon>
        <taxon>Dehalococcoidia</taxon>
        <taxon>SAR202 cluster</taxon>
        <taxon>Candidatus Lucifugimonadales</taxon>
        <taxon>Candidatus Lucifugimonadaceae</taxon>
        <taxon>Candidatus Lucifugimonas</taxon>
    </lineage>
</organism>
<reference evidence="4" key="3">
    <citation type="submission" date="2023-06" db="EMBL/GenBank/DDBJ databases">
        <title>Pangenomics reveal diversification of enzyme families and niche specialization in globally abundant SAR202 bacteria.</title>
        <authorList>
            <person name="Saw J.H.W."/>
        </authorList>
    </citation>
    <scope>NUCLEOTIDE SEQUENCE [LARGE SCALE GENOMIC DNA]</scope>
    <source>
        <strain evidence="4">JH1073</strain>
    </source>
</reference>
<evidence type="ECO:0000313" key="5">
    <source>
        <dbReference type="Proteomes" id="UP001321249"/>
    </source>
</evidence>
<evidence type="ECO:0000313" key="4">
    <source>
        <dbReference type="Proteomes" id="UP001219901"/>
    </source>
</evidence>
<dbReference type="Proteomes" id="UP001321249">
    <property type="component" value="Unassembled WGS sequence"/>
</dbReference>
<evidence type="ECO:0000313" key="3">
    <source>
        <dbReference type="EMBL" id="WFG38231.1"/>
    </source>
</evidence>
<dbReference type="AlphaFoldDB" id="A0AAJ5ZDS4"/>
<proteinExistence type="predicted"/>
<feature type="domain" description="NAD-dependent epimerase/dehydratase" evidence="1">
    <location>
        <begin position="30"/>
        <end position="240"/>
    </location>
</feature>
<dbReference type="Proteomes" id="UP001219901">
    <property type="component" value="Chromosome"/>
</dbReference>
<dbReference type="Gene3D" id="3.40.50.720">
    <property type="entry name" value="NAD(P)-binding Rossmann-like Domain"/>
    <property type="match status" value="1"/>
</dbReference>
<name>A0AAJ5ZDS4_9CHLR</name>
<accession>A0AAJ5ZDS4</accession>
<evidence type="ECO:0000313" key="2">
    <source>
        <dbReference type="EMBL" id="MDG0866809.1"/>
    </source>
</evidence>
<dbReference type="RefSeq" id="WP_342824552.1">
    <property type="nucleotide sequence ID" value="NZ_CP046146.1"/>
</dbReference>
<protein>
    <submittedName>
        <fullName evidence="3">NAD-dependent epimerase/dehydratase family protein</fullName>
    </submittedName>
</protein>
<reference evidence="3" key="2">
    <citation type="journal article" date="2023" name="Nat. Commun.">
        <title>Cultivation of marine bacteria of the SAR202 clade.</title>
        <authorList>
            <person name="Lim Y."/>
            <person name="Seo J.H."/>
            <person name="Giovannoni S.J."/>
            <person name="Kang I."/>
            <person name="Cho J.C."/>
        </authorList>
    </citation>
    <scope>NUCLEOTIDE SEQUENCE</scope>
    <source>
        <strain evidence="3">JH1073</strain>
    </source>
</reference>
<dbReference type="EMBL" id="WMBE01000002">
    <property type="protein sequence ID" value="MDG0866809.1"/>
    <property type="molecule type" value="Genomic_DNA"/>
</dbReference>
<gene>
    <name evidence="2" type="ORF">GKO46_06935</name>
    <name evidence="3" type="ORF">GKO48_00940</name>
</gene>
<dbReference type="InterPro" id="IPR001509">
    <property type="entry name" value="Epimerase_deHydtase"/>
</dbReference>
<sequence length="378" mass="40478">MPIRRREGSGQDMEATGMIAVARGRHVIFGTGPVGVALAHALQESGRTVISVPVNEYGSDPYGIDVMRGDPTDFEFALRACAGAEAIYSCLNGPVDEWKSQFPPVVDNLIKVAEATGAKLVHWDLADMYEKTRDPITEATPNSAKSGPAAVLIELADKIVNATWTGRFEGVIGRSADVFGPGAIGPEFGSSFGGRVFWPAIEDSEISVVGDIDSPRSMAFIEDVADGLITLADSPNSGGHIWHLPSAPPISPSELVSMVVSQARSSAEVGSSPRHIRGCALLHLKIVRADISEVQHELHALDRRFVLNHSNFTLAFGEQVTDHAVAIRKTLSWFLAHPRPTPAPVAERVVERLPRVVATSRFAKRLSSGALALAKTSL</sequence>
<dbReference type="EMBL" id="CP046147">
    <property type="protein sequence ID" value="WFG38231.1"/>
    <property type="molecule type" value="Genomic_DNA"/>
</dbReference>
<keyword evidence="4" id="KW-1185">Reference proteome</keyword>
<reference evidence="4 5" key="1">
    <citation type="submission" date="2019-11" db="EMBL/GenBank/DDBJ databases">
        <authorList>
            <person name="Cho J.-C."/>
        </authorList>
    </citation>
    <scope>NUCLEOTIDE SEQUENCE [LARGE SCALE GENOMIC DNA]</scope>
    <source>
        <strain evidence="3 4">JH1073</strain>
        <strain evidence="2 5">JH702</strain>
    </source>
</reference>